<proteinExistence type="predicted"/>
<dbReference type="EMBL" id="GGEC01018529">
    <property type="protein sequence ID" value="MBW99012.1"/>
    <property type="molecule type" value="Transcribed_RNA"/>
</dbReference>
<evidence type="ECO:0000313" key="1">
    <source>
        <dbReference type="EMBL" id="MBW99012.1"/>
    </source>
</evidence>
<sequence>MVLDFHHPSSLQQQISLSRSYFLTMAFLPWAQSLHQQHLPHQFPFQNQHWSPVLWYPFHQFSLPGIYSIHGTSYLMI</sequence>
<organism evidence="1">
    <name type="scientific">Rhizophora mucronata</name>
    <name type="common">Asiatic mangrove</name>
    <dbReference type="NCBI Taxonomy" id="61149"/>
    <lineage>
        <taxon>Eukaryota</taxon>
        <taxon>Viridiplantae</taxon>
        <taxon>Streptophyta</taxon>
        <taxon>Embryophyta</taxon>
        <taxon>Tracheophyta</taxon>
        <taxon>Spermatophyta</taxon>
        <taxon>Magnoliopsida</taxon>
        <taxon>eudicotyledons</taxon>
        <taxon>Gunneridae</taxon>
        <taxon>Pentapetalae</taxon>
        <taxon>rosids</taxon>
        <taxon>fabids</taxon>
        <taxon>Malpighiales</taxon>
        <taxon>Rhizophoraceae</taxon>
        <taxon>Rhizophora</taxon>
    </lineage>
</organism>
<protein>
    <submittedName>
        <fullName evidence="1">ATP binding protein</fullName>
    </submittedName>
</protein>
<dbReference type="AlphaFoldDB" id="A0A2P2JZU6"/>
<reference evidence="1" key="1">
    <citation type="submission" date="2018-02" db="EMBL/GenBank/DDBJ databases">
        <title>Rhizophora mucronata_Transcriptome.</title>
        <authorList>
            <person name="Meera S.P."/>
            <person name="Sreeshan A."/>
            <person name="Augustine A."/>
        </authorList>
    </citation>
    <scope>NUCLEOTIDE SEQUENCE</scope>
    <source>
        <tissue evidence="1">Leaf</tissue>
    </source>
</reference>
<name>A0A2P2JZU6_RHIMU</name>
<accession>A0A2P2JZU6</accession>